<dbReference type="EMBL" id="JBHSGO010000041">
    <property type="protein sequence ID" value="MFC4665459.1"/>
    <property type="molecule type" value="Genomic_DNA"/>
</dbReference>
<dbReference type="Pfam" id="PF13201">
    <property type="entry name" value="PCMD"/>
    <property type="match status" value="1"/>
</dbReference>
<gene>
    <name evidence="2" type="ORF">ACFO3G_02355</name>
</gene>
<reference evidence="3" key="1">
    <citation type="journal article" date="2019" name="Int. J. Syst. Evol. Microbiol.">
        <title>The Global Catalogue of Microorganisms (GCM) 10K type strain sequencing project: providing services to taxonomists for standard genome sequencing and annotation.</title>
        <authorList>
            <consortium name="The Broad Institute Genomics Platform"/>
            <consortium name="The Broad Institute Genome Sequencing Center for Infectious Disease"/>
            <person name="Wu L."/>
            <person name="Ma J."/>
        </authorList>
    </citation>
    <scope>NUCLEOTIDE SEQUENCE [LARGE SCALE GENOMIC DNA]</scope>
    <source>
        <strain evidence="3">CGMCC 4.7357</strain>
    </source>
</reference>
<comment type="caution">
    <text evidence="2">The sequence shown here is derived from an EMBL/GenBank/DDBJ whole genome shotgun (WGS) entry which is preliminary data.</text>
</comment>
<dbReference type="RefSeq" id="WP_380077611.1">
    <property type="nucleotide sequence ID" value="NZ_JBHSGO010000041.1"/>
</dbReference>
<keyword evidence="3" id="KW-1185">Reference proteome</keyword>
<evidence type="ECO:0000313" key="3">
    <source>
        <dbReference type="Proteomes" id="UP001596020"/>
    </source>
</evidence>
<organism evidence="2 3">
    <name type="scientific">Falsiporphyromonas endometrii</name>
    <dbReference type="NCBI Taxonomy" id="1387297"/>
    <lineage>
        <taxon>Bacteria</taxon>
        <taxon>Pseudomonadati</taxon>
        <taxon>Bacteroidota</taxon>
        <taxon>Bacteroidia</taxon>
        <taxon>Bacteroidales</taxon>
        <taxon>Porphyromonadaceae</taxon>
        <taxon>Falsiporphyromonas</taxon>
    </lineage>
</organism>
<protein>
    <submittedName>
        <fullName evidence="2">PCMD domain-containing protein</fullName>
    </submittedName>
</protein>
<dbReference type="Proteomes" id="UP001596020">
    <property type="component" value="Unassembled WGS sequence"/>
</dbReference>
<dbReference type="InterPro" id="IPR038653">
    <property type="entry name" value="Put_CMD_sf"/>
</dbReference>
<evidence type="ECO:0000313" key="2">
    <source>
        <dbReference type="EMBL" id="MFC4665459.1"/>
    </source>
</evidence>
<dbReference type="PROSITE" id="PS51257">
    <property type="entry name" value="PROKAR_LIPOPROTEIN"/>
    <property type="match status" value="1"/>
</dbReference>
<dbReference type="InterPro" id="IPR025112">
    <property type="entry name" value="PCMD"/>
</dbReference>
<accession>A0ABV9K635</accession>
<name>A0ABV9K635_9PORP</name>
<sequence length="455" mass="51312">MKRHFQILLCLVFTLTCLSLGSCYKYDPIRDKMNRVDNGNKGDNDKPDPKPVVQKDEVGEYLSIVEKIALDKVDTEEGQKLSLKIENKSDSLDYKGRLYVVALNKSSKSTQSVIKSVRSGRILAMKGFDPKSIRVSEEQNTLIYFVGSQDAVIAQKEIKSLTFDCDFTNVKDGDYYILIAYTNKEGQIVTMKQMAGALLVGQGKREQKTYLFSFENWAKRTNSDQYELPIAEDPFSPDFWTSASNIGYSLMPGKEVPYPVNEYKDGYKGSAVSIESRPGKITAGMGKYLVAGSLYSGEARVNKFLSKPLESTLFGQPIEEIPVKLSGYYKYKSGPKYINGETDAPYPNKKDQGTIAVVFYEAPDLDFFLDGNNLYTDKHIIAYKQHFVDDSNWNEWTPFEIDIPVTNKDLYKSIDFLAKKYKIAIVFSSSRRGDQFLGAVGSLLLIDEITLTTEK</sequence>
<feature type="domain" description="Putative carbohydrate metabolism" evidence="1">
    <location>
        <begin position="213"/>
        <end position="451"/>
    </location>
</feature>
<proteinExistence type="predicted"/>
<evidence type="ECO:0000259" key="1">
    <source>
        <dbReference type="Pfam" id="PF13201"/>
    </source>
</evidence>
<dbReference type="Gene3D" id="2.60.120.890">
    <property type="entry name" value="BT2081, beta-jelly-roll domain"/>
    <property type="match status" value="1"/>
</dbReference>